<gene>
    <name evidence="1" type="ORF">MEDL_52037</name>
</gene>
<name>A0A8S3UBX1_MYTED</name>
<dbReference type="OrthoDB" id="6103839at2759"/>
<protein>
    <submittedName>
        <fullName evidence="1">Uncharacterized protein</fullName>
    </submittedName>
</protein>
<dbReference type="SUPFAM" id="SSF101898">
    <property type="entry name" value="NHL repeat"/>
    <property type="match status" value="1"/>
</dbReference>
<sequence>MRDIFNKLEYTEWDKPKIITEPVYLDFDIEARLFETDVTMVKQLGNIVDAIFKRSNGSGTQNSITGTILPIELGNIPSTTAAFAQAQTPLFNYIIPISVNVRKRFNIIISRNEERSIISCIKLGNSLVFTDYLNNRLTISNLEGTDIHHHHIILNYGPRYITAIGTDTVAVSCTFNRNILIINISTGSVSRTINTSDIPSYGLSYVDNNLYVVIGKKLTHMMDLTGKVIRTIQLPSRDIHDITVGRNSLVCINCRSIYYCSLDGYLIWMFENEKYTSLRRVTTDDEGKVYVTDAITNTVVVVEVSEHGKHYKEVLTYSDGINDPCGIYFDKKTKLC</sequence>
<dbReference type="EMBL" id="CAJPWZ010002533">
    <property type="protein sequence ID" value="CAG2239700.1"/>
    <property type="molecule type" value="Genomic_DNA"/>
</dbReference>
<reference evidence="1" key="1">
    <citation type="submission" date="2021-03" db="EMBL/GenBank/DDBJ databases">
        <authorList>
            <person name="Bekaert M."/>
        </authorList>
    </citation>
    <scope>NUCLEOTIDE SEQUENCE</scope>
</reference>
<evidence type="ECO:0000313" key="2">
    <source>
        <dbReference type="Proteomes" id="UP000683360"/>
    </source>
</evidence>
<dbReference type="Proteomes" id="UP000683360">
    <property type="component" value="Unassembled WGS sequence"/>
</dbReference>
<comment type="caution">
    <text evidence="1">The sequence shown here is derived from an EMBL/GenBank/DDBJ whole genome shotgun (WGS) entry which is preliminary data.</text>
</comment>
<dbReference type="InterPro" id="IPR011042">
    <property type="entry name" value="6-blade_b-propeller_TolB-like"/>
</dbReference>
<accession>A0A8S3UBX1</accession>
<dbReference type="AlphaFoldDB" id="A0A8S3UBX1"/>
<proteinExistence type="predicted"/>
<keyword evidence="2" id="KW-1185">Reference proteome</keyword>
<organism evidence="1 2">
    <name type="scientific">Mytilus edulis</name>
    <name type="common">Blue mussel</name>
    <dbReference type="NCBI Taxonomy" id="6550"/>
    <lineage>
        <taxon>Eukaryota</taxon>
        <taxon>Metazoa</taxon>
        <taxon>Spiralia</taxon>
        <taxon>Lophotrochozoa</taxon>
        <taxon>Mollusca</taxon>
        <taxon>Bivalvia</taxon>
        <taxon>Autobranchia</taxon>
        <taxon>Pteriomorphia</taxon>
        <taxon>Mytilida</taxon>
        <taxon>Mytiloidea</taxon>
        <taxon>Mytilidae</taxon>
        <taxon>Mytilinae</taxon>
        <taxon>Mytilus</taxon>
    </lineage>
</organism>
<evidence type="ECO:0000313" key="1">
    <source>
        <dbReference type="EMBL" id="CAG2239700.1"/>
    </source>
</evidence>
<dbReference type="Gene3D" id="2.120.10.30">
    <property type="entry name" value="TolB, C-terminal domain"/>
    <property type="match status" value="1"/>
</dbReference>